<proteinExistence type="predicted"/>
<name>A0A3M7QAK6_BRAPC</name>
<reference evidence="1 2" key="1">
    <citation type="journal article" date="2018" name="Sci. Rep.">
        <title>Genomic signatures of local adaptation to the degree of environmental predictability in rotifers.</title>
        <authorList>
            <person name="Franch-Gras L."/>
            <person name="Hahn C."/>
            <person name="Garcia-Roger E.M."/>
            <person name="Carmona M.J."/>
            <person name="Serra M."/>
            <person name="Gomez A."/>
        </authorList>
    </citation>
    <scope>NUCLEOTIDE SEQUENCE [LARGE SCALE GENOMIC DNA]</scope>
    <source>
        <strain evidence="1">HYR1</strain>
    </source>
</reference>
<evidence type="ECO:0000313" key="2">
    <source>
        <dbReference type="Proteomes" id="UP000276133"/>
    </source>
</evidence>
<sequence length="86" mass="9877">MNLYIGFRSPRLLVESVVRFTLLSLYIKFSSLNALMLHEALLCTPSSVSISGIPVSCQPNTLEYLFFENFFCRKYAIFLSIFDILI</sequence>
<comment type="caution">
    <text evidence="1">The sequence shown here is derived from an EMBL/GenBank/DDBJ whole genome shotgun (WGS) entry which is preliminary data.</text>
</comment>
<evidence type="ECO:0000313" key="1">
    <source>
        <dbReference type="EMBL" id="RNA08001.1"/>
    </source>
</evidence>
<organism evidence="1 2">
    <name type="scientific">Brachionus plicatilis</name>
    <name type="common">Marine rotifer</name>
    <name type="synonym">Brachionus muelleri</name>
    <dbReference type="NCBI Taxonomy" id="10195"/>
    <lineage>
        <taxon>Eukaryota</taxon>
        <taxon>Metazoa</taxon>
        <taxon>Spiralia</taxon>
        <taxon>Gnathifera</taxon>
        <taxon>Rotifera</taxon>
        <taxon>Eurotatoria</taxon>
        <taxon>Monogononta</taxon>
        <taxon>Pseudotrocha</taxon>
        <taxon>Ploima</taxon>
        <taxon>Brachionidae</taxon>
        <taxon>Brachionus</taxon>
    </lineage>
</organism>
<dbReference type="AlphaFoldDB" id="A0A3M7QAK6"/>
<feature type="non-terminal residue" evidence="1">
    <location>
        <position position="86"/>
    </location>
</feature>
<protein>
    <submittedName>
        <fullName evidence="1">Uncharacterized protein</fullName>
    </submittedName>
</protein>
<keyword evidence="2" id="KW-1185">Reference proteome</keyword>
<gene>
    <name evidence="1" type="ORF">BpHYR1_001558</name>
</gene>
<accession>A0A3M7QAK6</accession>
<dbReference type="Proteomes" id="UP000276133">
    <property type="component" value="Unassembled WGS sequence"/>
</dbReference>
<dbReference type="EMBL" id="REGN01006881">
    <property type="protein sequence ID" value="RNA08001.1"/>
    <property type="molecule type" value="Genomic_DNA"/>
</dbReference>